<dbReference type="FunFam" id="1.20.58.220:FF:000004">
    <property type="entry name" value="Phosphate-specific transport system accessory protein PhoU"/>
    <property type="match status" value="1"/>
</dbReference>
<protein>
    <recommendedName>
        <fullName evidence="7">Phosphate-specific transport system accessory protein PhoU</fullName>
    </recommendedName>
</protein>
<evidence type="ECO:0000256" key="6">
    <source>
        <dbReference type="ARBA" id="ARBA00022592"/>
    </source>
</evidence>
<keyword evidence="5 7" id="KW-0963">Cytoplasm</keyword>
<dbReference type="PANTHER" id="PTHR42930:SF3">
    <property type="entry name" value="PHOSPHATE-SPECIFIC TRANSPORT SYSTEM ACCESSORY PROTEIN PHOU"/>
    <property type="match status" value="1"/>
</dbReference>
<feature type="domain" description="PhoU" evidence="8">
    <location>
        <begin position="16"/>
        <end position="102"/>
    </location>
</feature>
<evidence type="ECO:0000256" key="4">
    <source>
        <dbReference type="ARBA" id="ARBA00022448"/>
    </source>
</evidence>
<sequence>MRKIFESELQAVGDDLTKMSLLVKEAMQQASTALLNGDLPLAQKVIDEDRFIDELERNLDERCILLLAQQQPVATDLRVVVSALRISASLERMGDLARHIASVARRSFPKNAVATPLAPTFEAMSAAAMRVANRTHTLLASHDLEVGSNIQRDDDLLDDLHNTVFVSILSDDWEGTAQQTVDLTLLSRYFERFGDHAVSIAQRMSFLVTGDFDEAQVS</sequence>
<evidence type="ECO:0000256" key="7">
    <source>
        <dbReference type="PIRNR" id="PIRNR003107"/>
    </source>
</evidence>
<evidence type="ECO:0000313" key="9">
    <source>
        <dbReference type="EMBL" id="XBH21774.1"/>
    </source>
</evidence>
<evidence type="ECO:0000259" key="8">
    <source>
        <dbReference type="Pfam" id="PF01895"/>
    </source>
</evidence>
<evidence type="ECO:0000256" key="2">
    <source>
        <dbReference type="ARBA" id="ARBA00008107"/>
    </source>
</evidence>
<proteinExistence type="inferred from homology"/>
<feature type="domain" description="PhoU" evidence="8">
    <location>
        <begin position="124"/>
        <end position="203"/>
    </location>
</feature>
<dbReference type="InterPro" id="IPR038078">
    <property type="entry name" value="PhoU-like_sf"/>
</dbReference>
<dbReference type="InterPro" id="IPR028366">
    <property type="entry name" value="PhoU"/>
</dbReference>
<reference evidence="9" key="1">
    <citation type="submission" date="2024-02" db="EMBL/GenBank/DDBJ databases">
        <title>Tomenella chthoni gen. nov. sp. nov., a member of the family Jonesiaceae isolated from bat guano.</title>
        <authorList>
            <person name="Miller S.L."/>
            <person name="King J."/>
            <person name="Sankaranarayanan K."/>
            <person name="Lawson P.A."/>
        </authorList>
    </citation>
    <scope>NUCLEOTIDE SEQUENCE</scope>
    <source>
        <strain evidence="9">BS-20</strain>
    </source>
</reference>
<dbReference type="PIRSF" id="PIRSF003107">
    <property type="entry name" value="PhoU"/>
    <property type="match status" value="1"/>
</dbReference>
<dbReference type="GO" id="GO:0005737">
    <property type="term" value="C:cytoplasm"/>
    <property type="evidence" value="ECO:0007669"/>
    <property type="project" value="UniProtKB-SubCell"/>
</dbReference>
<dbReference type="GO" id="GO:0006817">
    <property type="term" value="P:phosphate ion transport"/>
    <property type="evidence" value="ECO:0007669"/>
    <property type="project" value="UniProtKB-KW"/>
</dbReference>
<dbReference type="PANTHER" id="PTHR42930">
    <property type="entry name" value="PHOSPHATE-SPECIFIC TRANSPORT SYSTEM ACCESSORY PROTEIN PHOU"/>
    <property type="match status" value="1"/>
</dbReference>
<dbReference type="NCBIfam" id="TIGR02135">
    <property type="entry name" value="phoU_full"/>
    <property type="match status" value="1"/>
</dbReference>
<comment type="function">
    <text evidence="7">Plays a role in the regulation of phosphate uptake.</text>
</comment>
<dbReference type="GO" id="GO:0030643">
    <property type="term" value="P:intracellular phosphate ion homeostasis"/>
    <property type="evidence" value="ECO:0007669"/>
    <property type="project" value="InterPro"/>
</dbReference>
<gene>
    <name evidence="9" type="primary">phoU</name>
    <name evidence="9" type="ORF">V5R04_00670</name>
</gene>
<dbReference type="SUPFAM" id="SSF109755">
    <property type="entry name" value="PhoU-like"/>
    <property type="match status" value="1"/>
</dbReference>
<comment type="subcellular location">
    <subcellularLocation>
        <location evidence="1 7">Cytoplasm</location>
    </subcellularLocation>
</comment>
<dbReference type="Pfam" id="PF01895">
    <property type="entry name" value="PhoU"/>
    <property type="match status" value="2"/>
</dbReference>
<comment type="similarity">
    <text evidence="2 7">Belongs to the PhoU family.</text>
</comment>
<name>A0AAU7DWQ8_9MICO</name>
<organism evidence="9">
    <name type="scientific">Jonesiaceae bacterium BS-20</name>
    <dbReference type="NCBI Taxonomy" id="3120821"/>
    <lineage>
        <taxon>Bacteria</taxon>
        <taxon>Bacillati</taxon>
        <taxon>Actinomycetota</taxon>
        <taxon>Actinomycetes</taxon>
        <taxon>Micrococcales</taxon>
        <taxon>Jonesiaceae</taxon>
    </lineage>
</organism>
<dbReference type="GO" id="GO:0045936">
    <property type="term" value="P:negative regulation of phosphate metabolic process"/>
    <property type="evidence" value="ECO:0007669"/>
    <property type="project" value="InterPro"/>
</dbReference>
<dbReference type="EMBL" id="CP146203">
    <property type="protein sequence ID" value="XBH21774.1"/>
    <property type="molecule type" value="Genomic_DNA"/>
</dbReference>
<evidence type="ECO:0000256" key="1">
    <source>
        <dbReference type="ARBA" id="ARBA00004496"/>
    </source>
</evidence>
<accession>A0AAU7DWQ8</accession>
<keyword evidence="4 7" id="KW-0813">Transport</keyword>
<dbReference type="Gene3D" id="1.20.58.220">
    <property type="entry name" value="Phosphate transport system protein phou homolog 2, domain 2"/>
    <property type="match status" value="1"/>
</dbReference>
<evidence type="ECO:0000256" key="3">
    <source>
        <dbReference type="ARBA" id="ARBA00011738"/>
    </source>
</evidence>
<dbReference type="AlphaFoldDB" id="A0AAU7DWQ8"/>
<comment type="subunit">
    <text evidence="3 7">Homodimer.</text>
</comment>
<keyword evidence="6 7" id="KW-0592">Phosphate transport</keyword>
<evidence type="ECO:0000256" key="5">
    <source>
        <dbReference type="ARBA" id="ARBA00022490"/>
    </source>
</evidence>
<dbReference type="InterPro" id="IPR026022">
    <property type="entry name" value="PhoU_dom"/>
</dbReference>